<dbReference type="OrthoDB" id="771136at2759"/>
<dbReference type="Proteomes" id="UP000235371">
    <property type="component" value="Unassembled WGS sequence"/>
</dbReference>
<dbReference type="GO" id="GO:0004190">
    <property type="term" value="F:aspartic-type endopeptidase activity"/>
    <property type="evidence" value="ECO:0007669"/>
    <property type="project" value="InterPro"/>
</dbReference>
<keyword evidence="5" id="KW-0645">Protease</keyword>
<evidence type="ECO:0000313" key="6">
    <source>
        <dbReference type="Proteomes" id="UP000235371"/>
    </source>
</evidence>
<dbReference type="InterPro" id="IPR021109">
    <property type="entry name" value="Peptidase_aspartic_dom_sf"/>
</dbReference>
<dbReference type="Gene3D" id="2.40.70.10">
    <property type="entry name" value="Acid Proteases"/>
    <property type="match status" value="2"/>
</dbReference>
<feature type="domain" description="Peptidase A1" evidence="4">
    <location>
        <begin position="82"/>
        <end position="427"/>
    </location>
</feature>
<evidence type="ECO:0000256" key="3">
    <source>
        <dbReference type="SAM" id="SignalP"/>
    </source>
</evidence>
<gene>
    <name evidence="5" type="ORF">K444DRAFT_612128</name>
</gene>
<dbReference type="AlphaFoldDB" id="A0A2J6TCW6"/>
<dbReference type="PANTHER" id="PTHR47966:SF51">
    <property type="entry name" value="BETA-SITE APP-CLEAVING ENZYME, ISOFORM A-RELATED"/>
    <property type="match status" value="1"/>
</dbReference>
<dbReference type="RefSeq" id="XP_024737764.1">
    <property type="nucleotide sequence ID" value="XM_024880071.1"/>
</dbReference>
<dbReference type="PROSITE" id="PS51767">
    <property type="entry name" value="PEPTIDASE_A1"/>
    <property type="match status" value="1"/>
</dbReference>
<keyword evidence="6" id="KW-1185">Reference proteome</keyword>
<keyword evidence="2" id="KW-1015">Disulfide bond</keyword>
<dbReference type="PANTHER" id="PTHR47966">
    <property type="entry name" value="BETA-SITE APP-CLEAVING ENZYME, ISOFORM A-RELATED"/>
    <property type="match status" value="1"/>
</dbReference>
<dbReference type="InterPro" id="IPR001461">
    <property type="entry name" value="Aspartic_peptidase_A1"/>
</dbReference>
<dbReference type="PRINTS" id="PR00792">
    <property type="entry name" value="PEPSIN"/>
</dbReference>
<dbReference type="Pfam" id="PF00026">
    <property type="entry name" value="Asp"/>
    <property type="match status" value="1"/>
</dbReference>
<sequence length="431" mass="48191">MMISTWILLLASFLIPALAEKFTLPITKTARTIPRIISPFPDQRNRAQKPLNGNFKLSSHAPVNSFSKPHGSPVEEQNFFLYTTNISLGTPPQSFRAVVDLNWADLFVPSSGCYSRSPYPRYCSPGNATYNASASSTYYDNGTITQISYGPFDAYARLSEDVLTFADGLQVPGQVFHDIKYYSWVDNFYTDLFDGVALGLAVEKQWMPGLDSRPTENILPSPFRNMIDNNLLDENMFSIVWPSKTQEEGSLVFGSYDEDLLAGDLISHPLFPEDTTRWQVELENISMVGDSDCGGKKVLVDKSIPGGKAFFMSVMPFIGFPYTIAQSLVHHMYAWESRCGPYMVVDCDEIASLPEITIGLKGQNVTLKGEDYVQKIGYPLSCMFPGEECAVMFDAVMESENTVILGMPFLKKMMGVFNWDEKTISFGELKK</sequence>
<comment type="similarity">
    <text evidence="1">Belongs to the peptidase A1 family.</text>
</comment>
<reference evidence="5 6" key="1">
    <citation type="submission" date="2016-04" db="EMBL/GenBank/DDBJ databases">
        <title>A degradative enzymes factory behind the ericoid mycorrhizal symbiosis.</title>
        <authorList>
            <consortium name="DOE Joint Genome Institute"/>
            <person name="Martino E."/>
            <person name="Morin E."/>
            <person name="Grelet G."/>
            <person name="Kuo A."/>
            <person name="Kohler A."/>
            <person name="Daghino S."/>
            <person name="Barry K."/>
            <person name="Choi C."/>
            <person name="Cichocki N."/>
            <person name="Clum A."/>
            <person name="Copeland A."/>
            <person name="Hainaut M."/>
            <person name="Haridas S."/>
            <person name="Labutti K."/>
            <person name="Lindquist E."/>
            <person name="Lipzen A."/>
            <person name="Khouja H.-R."/>
            <person name="Murat C."/>
            <person name="Ohm R."/>
            <person name="Olson A."/>
            <person name="Spatafora J."/>
            <person name="Veneault-Fourrey C."/>
            <person name="Henrissat B."/>
            <person name="Grigoriev I."/>
            <person name="Martin F."/>
            <person name="Perotto S."/>
        </authorList>
    </citation>
    <scope>NUCLEOTIDE SEQUENCE [LARGE SCALE GENOMIC DNA]</scope>
    <source>
        <strain evidence="5 6">E</strain>
    </source>
</reference>
<evidence type="ECO:0000256" key="2">
    <source>
        <dbReference type="PIRSR" id="PIRSR601461-2"/>
    </source>
</evidence>
<name>A0A2J6TCW6_9HELO</name>
<evidence type="ECO:0000313" key="5">
    <source>
        <dbReference type="EMBL" id="PMD60860.1"/>
    </source>
</evidence>
<organism evidence="5 6">
    <name type="scientific">Hyaloscypha bicolor E</name>
    <dbReference type="NCBI Taxonomy" id="1095630"/>
    <lineage>
        <taxon>Eukaryota</taxon>
        <taxon>Fungi</taxon>
        <taxon>Dikarya</taxon>
        <taxon>Ascomycota</taxon>
        <taxon>Pezizomycotina</taxon>
        <taxon>Leotiomycetes</taxon>
        <taxon>Helotiales</taxon>
        <taxon>Hyaloscyphaceae</taxon>
        <taxon>Hyaloscypha</taxon>
        <taxon>Hyaloscypha bicolor</taxon>
    </lineage>
</organism>
<keyword evidence="3" id="KW-0732">Signal</keyword>
<dbReference type="CDD" id="cd05471">
    <property type="entry name" value="pepsin_like"/>
    <property type="match status" value="1"/>
</dbReference>
<evidence type="ECO:0000259" key="4">
    <source>
        <dbReference type="PROSITE" id="PS51767"/>
    </source>
</evidence>
<feature type="signal peptide" evidence="3">
    <location>
        <begin position="1"/>
        <end position="19"/>
    </location>
</feature>
<feature type="chain" id="PRO_5014382768" evidence="3">
    <location>
        <begin position="20"/>
        <end position="431"/>
    </location>
</feature>
<dbReference type="EMBL" id="KZ613787">
    <property type="protein sequence ID" value="PMD60860.1"/>
    <property type="molecule type" value="Genomic_DNA"/>
</dbReference>
<dbReference type="GO" id="GO:0006508">
    <property type="term" value="P:proteolysis"/>
    <property type="evidence" value="ECO:0007669"/>
    <property type="project" value="UniProtKB-KW"/>
</dbReference>
<dbReference type="SUPFAM" id="SSF50630">
    <property type="entry name" value="Acid proteases"/>
    <property type="match status" value="1"/>
</dbReference>
<dbReference type="GeneID" id="36588148"/>
<dbReference type="InterPro" id="IPR034164">
    <property type="entry name" value="Pepsin-like_dom"/>
</dbReference>
<dbReference type="GO" id="GO:0000324">
    <property type="term" value="C:fungal-type vacuole"/>
    <property type="evidence" value="ECO:0007669"/>
    <property type="project" value="TreeGrafter"/>
</dbReference>
<feature type="disulfide bond" evidence="2">
    <location>
        <begin position="347"/>
        <end position="389"/>
    </location>
</feature>
<keyword evidence="5" id="KW-0378">Hydrolase</keyword>
<protein>
    <submittedName>
        <fullName evidence="5">Acid protease</fullName>
    </submittedName>
</protein>
<accession>A0A2J6TCW6</accession>
<evidence type="ECO:0000256" key="1">
    <source>
        <dbReference type="ARBA" id="ARBA00007447"/>
    </source>
</evidence>
<dbReference type="InParanoid" id="A0A2J6TCW6"/>
<proteinExistence type="inferred from homology"/>
<dbReference type="InterPro" id="IPR033121">
    <property type="entry name" value="PEPTIDASE_A1"/>
</dbReference>
<dbReference type="STRING" id="1095630.A0A2J6TCW6"/>